<sequence>MTTCGIPCSIDATWPAWFAYQVCEWTTSAPATSLAIARSTAIVCSVALAPASSDGTG</sequence>
<organism evidence="1 2">
    <name type="scientific">Clavibacter michiganensis subsp. michiganensis</name>
    <dbReference type="NCBI Taxonomy" id="33013"/>
    <lineage>
        <taxon>Bacteria</taxon>
        <taxon>Bacillati</taxon>
        <taxon>Actinomycetota</taxon>
        <taxon>Actinomycetes</taxon>
        <taxon>Micrococcales</taxon>
        <taxon>Microbacteriaceae</taxon>
        <taxon>Clavibacter</taxon>
    </lineage>
</organism>
<dbReference type="Proteomes" id="UP000195062">
    <property type="component" value="Unassembled WGS sequence"/>
</dbReference>
<comment type="caution">
    <text evidence="1">The sequence shown here is derived from an EMBL/GenBank/DDBJ whole genome shotgun (WGS) entry which is preliminary data.</text>
</comment>
<name>A0A251XJ11_CLAMM</name>
<protein>
    <submittedName>
        <fullName evidence="1">Uncharacterized protein</fullName>
    </submittedName>
</protein>
<reference evidence="1 2" key="1">
    <citation type="submission" date="2016-08" db="EMBL/GenBank/DDBJ databases">
        <title>Genome sequence of Clavibacter michiganensis subsp. michiganensis strain CASJ007.</title>
        <authorList>
            <person name="Thapa S.P."/>
            <person name="Coaker G."/>
        </authorList>
    </citation>
    <scope>NUCLEOTIDE SEQUENCE [LARGE SCALE GENOMIC DNA]</scope>
    <source>
        <strain evidence="1">CASJ007</strain>
    </source>
</reference>
<dbReference type="EMBL" id="MDHH01000002">
    <property type="protein sequence ID" value="OUE02816.1"/>
    <property type="molecule type" value="Genomic_DNA"/>
</dbReference>
<accession>A0A251XJ11</accession>
<evidence type="ECO:0000313" key="1">
    <source>
        <dbReference type="EMBL" id="OUE02816.1"/>
    </source>
</evidence>
<dbReference type="AlphaFoldDB" id="A0A251XJ11"/>
<keyword evidence="2" id="KW-1185">Reference proteome</keyword>
<evidence type="ECO:0000313" key="2">
    <source>
        <dbReference type="Proteomes" id="UP000195062"/>
    </source>
</evidence>
<gene>
    <name evidence="1" type="ORF">CMMCAS07_12425</name>
</gene>
<proteinExistence type="predicted"/>